<organism evidence="2 3">
    <name type="scientific">Nyctereutes procyonoides</name>
    <name type="common">Raccoon dog</name>
    <name type="synonym">Canis procyonoides</name>
    <dbReference type="NCBI Taxonomy" id="34880"/>
    <lineage>
        <taxon>Eukaryota</taxon>
        <taxon>Metazoa</taxon>
        <taxon>Chordata</taxon>
        <taxon>Craniata</taxon>
        <taxon>Vertebrata</taxon>
        <taxon>Euteleostomi</taxon>
        <taxon>Mammalia</taxon>
        <taxon>Eutheria</taxon>
        <taxon>Laurasiatheria</taxon>
        <taxon>Carnivora</taxon>
        <taxon>Caniformia</taxon>
        <taxon>Canidae</taxon>
        <taxon>Nyctereutes</taxon>
    </lineage>
</organism>
<dbReference type="Proteomes" id="UP000645828">
    <property type="component" value="Unassembled WGS sequence"/>
</dbReference>
<reference evidence="2" key="1">
    <citation type="submission" date="2020-12" db="EMBL/GenBank/DDBJ databases">
        <authorList>
            <consortium name="Molecular Ecology Group"/>
        </authorList>
    </citation>
    <scope>NUCLEOTIDE SEQUENCE</scope>
    <source>
        <strain evidence="2">TBG_1078</strain>
    </source>
</reference>
<evidence type="ECO:0000313" key="3">
    <source>
        <dbReference type="Proteomes" id="UP000645828"/>
    </source>
</evidence>
<feature type="compositionally biased region" description="Basic residues" evidence="1">
    <location>
        <begin position="33"/>
        <end position="42"/>
    </location>
</feature>
<name>A0A811Y3Y6_NYCPR</name>
<gene>
    <name evidence="2" type="ORF">NYPRO_LOCUS1685</name>
</gene>
<keyword evidence="3" id="KW-1185">Reference proteome</keyword>
<accession>A0A811Y3Y6</accession>
<dbReference type="EMBL" id="CAJHUB010000649">
    <property type="protein sequence ID" value="CAD7668451.1"/>
    <property type="molecule type" value="Genomic_DNA"/>
</dbReference>
<sequence>MKVKAGERAARRPRWDPEASPVRRGRTTGPSRPPRRGVRIPPRRNDTAAPRSLGWPRIAGPPPSPRRRAAARAPRGAACPRRVGTGVRCGEPLVPGNGARPEKGAAPSPVTQRTFVGNLVLNHS</sequence>
<comment type="caution">
    <text evidence="2">The sequence shown here is derived from an EMBL/GenBank/DDBJ whole genome shotgun (WGS) entry which is preliminary data.</text>
</comment>
<evidence type="ECO:0000256" key="1">
    <source>
        <dbReference type="SAM" id="MobiDB-lite"/>
    </source>
</evidence>
<feature type="compositionally biased region" description="Low complexity" evidence="1">
    <location>
        <begin position="71"/>
        <end position="82"/>
    </location>
</feature>
<feature type="region of interest" description="Disordered" evidence="1">
    <location>
        <begin position="1"/>
        <end position="110"/>
    </location>
</feature>
<evidence type="ECO:0000313" key="2">
    <source>
        <dbReference type="EMBL" id="CAD7668451.1"/>
    </source>
</evidence>
<feature type="compositionally biased region" description="Basic and acidic residues" evidence="1">
    <location>
        <begin position="1"/>
        <end position="17"/>
    </location>
</feature>
<dbReference type="AlphaFoldDB" id="A0A811Y3Y6"/>
<proteinExistence type="predicted"/>
<protein>
    <submittedName>
        <fullName evidence="2">(raccoon dog) hypothetical protein</fullName>
    </submittedName>
</protein>